<feature type="region of interest" description="Disordered" evidence="1">
    <location>
        <begin position="86"/>
        <end position="123"/>
    </location>
</feature>
<dbReference type="Proteomes" id="UP000824890">
    <property type="component" value="Unassembled WGS sequence"/>
</dbReference>
<organism evidence="3 4">
    <name type="scientific">Brassica napus</name>
    <name type="common">Rape</name>
    <dbReference type="NCBI Taxonomy" id="3708"/>
    <lineage>
        <taxon>Eukaryota</taxon>
        <taxon>Viridiplantae</taxon>
        <taxon>Streptophyta</taxon>
        <taxon>Embryophyta</taxon>
        <taxon>Tracheophyta</taxon>
        <taxon>Spermatophyta</taxon>
        <taxon>Magnoliopsida</taxon>
        <taxon>eudicotyledons</taxon>
        <taxon>Gunneridae</taxon>
        <taxon>Pentapetalae</taxon>
        <taxon>rosids</taxon>
        <taxon>malvids</taxon>
        <taxon>Brassicales</taxon>
        <taxon>Brassicaceae</taxon>
        <taxon>Brassiceae</taxon>
        <taxon>Brassica</taxon>
    </lineage>
</organism>
<sequence>MSFATDAPAGSMAAAFPPASQSRVSIYFIHLRERDDEASSRVSMAAVSIALAFSLDSLKQNQSKKLPLSSRYPSLCSSRSRRRSSLRFASLPSSHSTSISTATETGEEEEEEESTPTKSTGSYDFLEETFRTGRFLSNAELEKLKALEGFAYFQELESGTMWVRVMRQGEMDSTVSLLAESFGESMMLPSGYQSVLRFLVKQYLIERREVLPHAVTLVGFFRRKTDSGSGDGEEEVVDEMAGTVEVCLDKRGANASPPSPTPPKESPYVCNMTVKEDLRRRGIGWHLLKASEELISQLSPSKDVYLHCRMVDEAPFNMYKKAGYEVVKTDTVLVLLMLQRRKHLMRKKLPPSTTSPSDVVESDNELTSSVNV</sequence>
<dbReference type="SUPFAM" id="SSF55729">
    <property type="entry name" value="Acyl-CoA N-acyltransferases (Nat)"/>
    <property type="match status" value="1"/>
</dbReference>
<name>A0ABQ7ZEA0_BRANA</name>
<accession>A0ABQ7ZEA0</accession>
<feature type="compositionally biased region" description="Acidic residues" evidence="1">
    <location>
        <begin position="105"/>
        <end position="114"/>
    </location>
</feature>
<gene>
    <name evidence="3" type="ORF">HID58_065786</name>
</gene>
<dbReference type="CDD" id="cd04301">
    <property type="entry name" value="NAT_SF"/>
    <property type="match status" value="1"/>
</dbReference>
<dbReference type="InterPro" id="IPR016181">
    <property type="entry name" value="Acyl_CoA_acyltransferase"/>
</dbReference>
<evidence type="ECO:0000313" key="4">
    <source>
        <dbReference type="Proteomes" id="UP000824890"/>
    </source>
</evidence>
<dbReference type="Pfam" id="PF00583">
    <property type="entry name" value="Acetyltransf_1"/>
    <property type="match status" value="1"/>
</dbReference>
<dbReference type="Gene3D" id="3.40.630.30">
    <property type="match status" value="1"/>
</dbReference>
<feature type="domain" description="N-acetyltransferase" evidence="2">
    <location>
        <begin position="241"/>
        <end position="324"/>
    </location>
</feature>
<dbReference type="PANTHER" id="PTHR47489">
    <property type="entry name" value="ACYL-COA N-ACYLTRANSFERASES (NAT) SUPERFAMILY PROTEIN"/>
    <property type="match status" value="1"/>
</dbReference>
<proteinExistence type="predicted"/>
<dbReference type="PANTHER" id="PTHR47489:SF2">
    <property type="entry name" value="GCN5-RELATED N-ACETYLTRANSFERASE 5, CHLOROPLASTIC"/>
    <property type="match status" value="1"/>
</dbReference>
<dbReference type="EMBL" id="JAGKQM010000015">
    <property type="protein sequence ID" value="KAH0878392.1"/>
    <property type="molecule type" value="Genomic_DNA"/>
</dbReference>
<evidence type="ECO:0000259" key="2">
    <source>
        <dbReference type="Pfam" id="PF00583"/>
    </source>
</evidence>
<evidence type="ECO:0000313" key="3">
    <source>
        <dbReference type="EMBL" id="KAH0878392.1"/>
    </source>
</evidence>
<feature type="region of interest" description="Disordered" evidence="1">
    <location>
        <begin position="347"/>
        <end position="372"/>
    </location>
</feature>
<dbReference type="InterPro" id="IPR000182">
    <property type="entry name" value="GNAT_dom"/>
</dbReference>
<keyword evidence="4" id="KW-1185">Reference proteome</keyword>
<evidence type="ECO:0000256" key="1">
    <source>
        <dbReference type="SAM" id="MobiDB-lite"/>
    </source>
</evidence>
<comment type="caution">
    <text evidence="3">The sequence shown here is derived from an EMBL/GenBank/DDBJ whole genome shotgun (WGS) entry which is preliminary data.</text>
</comment>
<feature type="compositionally biased region" description="Low complexity" evidence="1">
    <location>
        <begin position="86"/>
        <end position="104"/>
    </location>
</feature>
<protein>
    <recommendedName>
        <fullName evidence="2">N-acetyltransferase domain-containing protein</fullName>
    </recommendedName>
</protein>
<reference evidence="3 4" key="1">
    <citation type="submission" date="2021-05" db="EMBL/GenBank/DDBJ databases">
        <title>Genome Assembly of Synthetic Allotetraploid Brassica napus Reveals Homoeologous Exchanges between Subgenomes.</title>
        <authorList>
            <person name="Davis J.T."/>
        </authorList>
    </citation>
    <scope>NUCLEOTIDE SEQUENCE [LARGE SCALE GENOMIC DNA]</scope>
    <source>
        <strain evidence="4">cv. Da-Ae</strain>
        <tissue evidence="3">Seedling</tissue>
    </source>
</reference>